<keyword evidence="3" id="KW-0812">Transmembrane</keyword>
<dbReference type="InterPro" id="IPR051843">
    <property type="entry name" value="CPA1_transporter"/>
</dbReference>
<name>A0A8S4RWK3_9NEOP</name>
<evidence type="ECO:0000256" key="2">
    <source>
        <dbReference type="SAM" id="MobiDB-lite"/>
    </source>
</evidence>
<feature type="compositionally biased region" description="Polar residues" evidence="2">
    <location>
        <begin position="245"/>
        <end position="254"/>
    </location>
</feature>
<dbReference type="OrthoDB" id="423807at2759"/>
<feature type="transmembrane region" description="Helical" evidence="3">
    <location>
        <begin position="58"/>
        <end position="80"/>
    </location>
</feature>
<sequence length="254" mass="28087">MQDNKRASAVIDKGVYLVHREEAKTSIQSTPTVSLNKLTKEDEIVKKSSWYTSSVPTFAHYVTLVLLGVVAVLACNATAATHWSKKGWKLNQNPAATVYRVLWSTCEPVLFAFTGTFFVLHSSISETMLIGLGILLLCVTVRLMITALACWQLTLKEKIFVCCTWIPKTVVEAVLCPLAIDTILMTGTRKEELVYAEELMRIIVQAILVSTPIGFLLTNNLGPMLLSKSQPECESKTESTKRKSNGSVSEDSRL</sequence>
<feature type="compositionally biased region" description="Basic and acidic residues" evidence="2">
    <location>
        <begin position="231"/>
        <end position="241"/>
    </location>
</feature>
<feature type="transmembrane region" description="Helical" evidence="3">
    <location>
        <begin position="128"/>
        <end position="151"/>
    </location>
</feature>
<comment type="caution">
    <text evidence="4">The sequence shown here is derived from an EMBL/GenBank/DDBJ whole genome shotgun (WGS) entry which is preliminary data.</text>
</comment>
<gene>
    <name evidence="4" type="primary">jg14413</name>
    <name evidence="4" type="ORF">PAEG_LOCUS19321</name>
</gene>
<dbReference type="EMBL" id="CAKXAJ010025717">
    <property type="protein sequence ID" value="CAH2243117.1"/>
    <property type="molecule type" value="Genomic_DNA"/>
</dbReference>
<protein>
    <submittedName>
        <fullName evidence="4">Jg14413 protein</fullName>
    </submittedName>
</protein>
<feature type="region of interest" description="Disordered" evidence="2">
    <location>
        <begin position="229"/>
        <end position="254"/>
    </location>
</feature>
<dbReference type="AlphaFoldDB" id="A0A8S4RWK3"/>
<evidence type="ECO:0000256" key="1">
    <source>
        <dbReference type="ARBA" id="ARBA00007367"/>
    </source>
</evidence>
<organism evidence="4 5">
    <name type="scientific">Pararge aegeria aegeria</name>
    <dbReference type="NCBI Taxonomy" id="348720"/>
    <lineage>
        <taxon>Eukaryota</taxon>
        <taxon>Metazoa</taxon>
        <taxon>Ecdysozoa</taxon>
        <taxon>Arthropoda</taxon>
        <taxon>Hexapoda</taxon>
        <taxon>Insecta</taxon>
        <taxon>Pterygota</taxon>
        <taxon>Neoptera</taxon>
        <taxon>Endopterygota</taxon>
        <taxon>Lepidoptera</taxon>
        <taxon>Glossata</taxon>
        <taxon>Ditrysia</taxon>
        <taxon>Papilionoidea</taxon>
        <taxon>Nymphalidae</taxon>
        <taxon>Satyrinae</taxon>
        <taxon>Satyrini</taxon>
        <taxon>Parargina</taxon>
        <taxon>Pararge</taxon>
    </lineage>
</organism>
<dbReference type="PANTHER" id="PTHR31102:SF1">
    <property type="entry name" value="CATION_H+ EXCHANGER DOMAIN-CONTAINING PROTEIN"/>
    <property type="match status" value="1"/>
</dbReference>
<dbReference type="GO" id="GO:0098662">
    <property type="term" value="P:inorganic cation transmembrane transport"/>
    <property type="evidence" value="ECO:0007669"/>
    <property type="project" value="TreeGrafter"/>
</dbReference>
<proteinExistence type="inferred from homology"/>
<evidence type="ECO:0000256" key="3">
    <source>
        <dbReference type="SAM" id="Phobius"/>
    </source>
</evidence>
<comment type="similarity">
    <text evidence="1">Belongs to the monovalent cation:proton antiporter 1 (CPA1) transporter (TC 2.A.36) family.</text>
</comment>
<dbReference type="Proteomes" id="UP000838756">
    <property type="component" value="Unassembled WGS sequence"/>
</dbReference>
<dbReference type="PANTHER" id="PTHR31102">
    <property type="match status" value="1"/>
</dbReference>
<reference evidence="4" key="1">
    <citation type="submission" date="2022-03" db="EMBL/GenBank/DDBJ databases">
        <authorList>
            <person name="Lindestad O."/>
        </authorList>
    </citation>
    <scope>NUCLEOTIDE SEQUENCE</scope>
</reference>
<keyword evidence="3" id="KW-0472">Membrane</keyword>
<keyword evidence="3" id="KW-1133">Transmembrane helix</keyword>
<feature type="transmembrane region" description="Helical" evidence="3">
    <location>
        <begin position="101"/>
        <end position="122"/>
    </location>
</feature>
<evidence type="ECO:0000313" key="4">
    <source>
        <dbReference type="EMBL" id="CAH2243117.1"/>
    </source>
</evidence>
<accession>A0A8S4RWK3</accession>
<keyword evidence="5" id="KW-1185">Reference proteome</keyword>
<evidence type="ECO:0000313" key="5">
    <source>
        <dbReference type="Proteomes" id="UP000838756"/>
    </source>
</evidence>